<keyword evidence="1 3" id="KW-0547">Nucleotide-binding</keyword>
<dbReference type="CDD" id="cd01127">
    <property type="entry name" value="TrwB_TraG_TraD_VirD4"/>
    <property type="match status" value="1"/>
</dbReference>
<comment type="caution">
    <text evidence="5">The sequence shown here is derived from an EMBL/GenBank/DDBJ whole genome shotgun (WGS) entry which is preliminary data.</text>
</comment>
<dbReference type="SMART" id="SM00382">
    <property type="entry name" value="AAA"/>
    <property type="match status" value="3"/>
</dbReference>
<dbReference type="InterPro" id="IPR027417">
    <property type="entry name" value="P-loop_NTPase"/>
</dbReference>
<dbReference type="GO" id="GO:0003677">
    <property type="term" value="F:DNA binding"/>
    <property type="evidence" value="ECO:0007669"/>
    <property type="project" value="InterPro"/>
</dbReference>
<evidence type="ECO:0000256" key="1">
    <source>
        <dbReference type="ARBA" id="ARBA00022741"/>
    </source>
</evidence>
<feature type="domain" description="FtsK" evidence="4">
    <location>
        <begin position="632"/>
        <end position="822"/>
    </location>
</feature>
<dbReference type="EMBL" id="PTJD01000018">
    <property type="protein sequence ID" value="PPK92024.1"/>
    <property type="molecule type" value="Genomic_DNA"/>
</dbReference>
<dbReference type="PROSITE" id="PS50901">
    <property type="entry name" value="FTSK"/>
    <property type="match status" value="2"/>
</dbReference>
<dbReference type="PANTHER" id="PTHR22683">
    <property type="entry name" value="SPORULATION PROTEIN RELATED"/>
    <property type="match status" value="1"/>
</dbReference>
<name>A0A2S6ICS2_9ACTN</name>
<proteinExistence type="predicted"/>
<feature type="binding site" evidence="3">
    <location>
        <begin position="650"/>
        <end position="657"/>
    </location>
    <ligand>
        <name>ATP</name>
        <dbReference type="ChEBI" id="CHEBI:30616"/>
    </ligand>
</feature>
<evidence type="ECO:0000256" key="3">
    <source>
        <dbReference type="PROSITE-ProRule" id="PRU00289"/>
    </source>
</evidence>
<feature type="binding site" evidence="3">
    <location>
        <begin position="978"/>
        <end position="985"/>
    </location>
    <ligand>
        <name>ATP</name>
        <dbReference type="ChEBI" id="CHEBI:30616"/>
    </ligand>
</feature>
<sequence length="1441" mass="147097">MEVAAAPGTPWCEVEREVRALTPDWPGRPRVAGTVLAPDAPVGSAPLLHGAVLDVGEDAAPRPATRAAARASARATAARVVLAVTGGPDAGRRLSLPRGTHVLGRGSAPEQVADEGLSRRHLLLHAPAGPAGAEVEDLGSANGSWLERDGERRELGARQRLDVPGQRLVAGSSTFALLPAPPPPAACTGDGAGHVLLNRAPRLRPGTAERLLRLPAEPAPGARPAFPWLAASVPLVLAVVMAIVWSPLSLLLGLASPVLVLGQWWSDRRGGARRDEGAQRQHREQCDAVRADLAEALAAEHAERHRAAPDAVSLLDAVRTPGRRLWERTADADDALRLRLGSGDLPAASCGLHGEPDASVLRGVPVEVDLGAAGVLGVCGPRTAVLGVARFLLGQVATWHSPDEVAVAVLAADEDAEADWGWTAWLPHTRSALEPGAAGAPASRTAGCAQDQDRVQRIVAELLTVVGAGRRQAGGPSGPGARRRVVLLLDGAQRLRSLPGVADLLREGPDAGVSVICLEEDPARLPAECRALLSLPAAGTGEASLSADGQQVLALRADATGAAWAWDVARSLAPLRDATPAPVAATLPATVRLVDLLRRGPAAVDAHDATSVAAAWRREPASTRVLLGHDGRAALSVDLAVDGPHALVAGTTGSGKSELLQALVAALAVGNRPEELQFVLVDYKGGSAFAECAALPHCAGLVTDLDEHLTRRALRSLTAEVRRRERLLRAAGANDLAALRAAAGPGGSCPPRLVLVVDEFRVLAEELPDFVGGLVRIAAVGRSLGIHLVLATQRPAGVVSADIRANTNLRIALRVQDRADGVDVVGVADPALLDERTPGRAVLRSGGGAVRTVQVARVGGAPPAPAGARVRVRPVRFGAPAEQSAAGPSEAAEPPEAASSDLRLLVAALRAAAVDVDAEAPASPWLPPLPERVASADLPPPAVAGTALPWGLLDLPDLQERRSATWDLAEGQHLLVVGTVRSGRSTLVRTLLAAAGAPPPAPVHCYVLDAGGTLADLDGAPHVGAVVGPEELWRAGRVLARLLAEVESRRALFASLGVRSLEEQQGCPGAGRPLPYLLLAVDGWDTWSRVLAEADPSAADAVPRLLREGSALGVRVLLTGDRGLLTSAVASAAGCTVLLRLSDRADAALAGVDPRQVPLGVPAGRGLRVRDGRAEEVQVALPPAAAAARAAAARAAAAGARPWRVRPLPARCSWADTAPAPADAGGRLPPLLLGSGGDEAAPVHLDLGAPGSCALVAGPPGSGRSWALALLAARTAAAGWPVALVRPTAAAAPPASLGCFAPGTGRELAAALDAARADGREALVLVDDLEELLDSDVEEVVLRRLAARGGERVVGAGRSADLAAAYRGLAVSLRRSGSGLLLGAGPRVDGEALGLRSLLAPGPGPGAGFLVAPGTGAGPVPVRLAGFPGGAEDGRGRTVSG</sequence>
<dbReference type="Pfam" id="PF01580">
    <property type="entry name" value="FtsK_SpoIIIE"/>
    <property type="match status" value="2"/>
</dbReference>
<accession>A0A2S6ICS2</accession>
<keyword evidence="2 3" id="KW-0067">ATP-binding</keyword>
<evidence type="ECO:0000313" key="5">
    <source>
        <dbReference type="EMBL" id="PPK92024.1"/>
    </source>
</evidence>
<dbReference type="InterPro" id="IPR002543">
    <property type="entry name" value="FtsK_dom"/>
</dbReference>
<protein>
    <submittedName>
        <fullName evidence="5">S-DNA-T family DNA segregation ATPase FtsK/SpoIIIE</fullName>
    </submittedName>
</protein>
<gene>
    <name evidence="5" type="ORF">CLV92_11868</name>
</gene>
<dbReference type="SUPFAM" id="SSF49879">
    <property type="entry name" value="SMAD/FHA domain"/>
    <property type="match status" value="1"/>
</dbReference>
<dbReference type="InterPro" id="IPR050206">
    <property type="entry name" value="FtsK/SpoIIIE/SftA"/>
</dbReference>
<evidence type="ECO:0000313" key="6">
    <source>
        <dbReference type="Proteomes" id="UP000239485"/>
    </source>
</evidence>
<keyword evidence="6" id="KW-1185">Reference proteome</keyword>
<dbReference type="Proteomes" id="UP000239485">
    <property type="component" value="Unassembled WGS sequence"/>
</dbReference>
<organism evidence="5 6">
    <name type="scientific">Kineococcus xinjiangensis</name>
    <dbReference type="NCBI Taxonomy" id="512762"/>
    <lineage>
        <taxon>Bacteria</taxon>
        <taxon>Bacillati</taxon>
        <taxon>Actinomycetota</taxon>
        <taxon>Actinomycetes</taxon>
        <taxon>Kineosporiales</taxon>
        <taxon>Kineosporiaceae</taxon>
        <taxon>Kineococcus</taxon>
    </lineage>
</organism>
<dbReference type="Gene3D" id="2.60.200.20">
    <property type="match status" value="1"/>
</dbReference>
<dbReference type="PANTHER" id="PTHR22683:SF1">
    <property type="entry name" value="TYPE VII SECRETION SYSTEM PROTEIN ESSC"/>
    <property type="match status" value="1"/>
</dbReference>
<dbReference type="Gene3D" id="3.40.50.300">
    <property type="entry name" value="P-loop containing nucleotide triphosphate hydrolases"/>
    <property type="match status" value="4"/>
</dbReference>
<evidence type="ECO:0000256" key="2">
    <source>
        <dbReference type="ARBA" id="ARBA00022840"/>
    </source>
</evidence>
<dbReference type="CDD" id="cd00060">
    <property type="entry name" value="FHA"/>
    <property type="match status" value="1"/>
</dbReference>
<dbReference type="InterPro" id="IPR003593">
    <property type="entry name" value="AAA+_ATPase"/>
</dbReference>
<feature type="domain" description="FtsK" evidence="4">
    <location>
        <begin position="961"/>
        <end position="1158"/>
    </location>
</feature>
<dbReference type="SUPFAM" id="SSF52540">
    <property type="entry name" value="P-loop containing nucleoside triphosphate hydrolases"/>
    <property type="match status" value="3"/>
</dbReference>
<dbReference type="InterPro" id="IPR008984">
    <property type="entry name" value="SMAD_FHA_dom_sf"/>
</dbReference>
<dbReference type="GO" id="GO:0005524">
    <property type="term" value="F:ATP binding"/>
    <property type="evidence" value="ECO:0007669"/>
    <property type="project" value="UniProtKB-UniRule"/>
</dbReference>
<reference evidence="5 6" key="1">
    <citation type="submission" date="2018-02" db="EMBL/GenBank/DDBJ databases">
        <title>Genomic Encyclopedia of Archaeal and Bacterial Type Strains, Phase II (KMG-II): from individual species to whole genera.</title>
        <authorList>
            <person name="Goeker M."/>
        </authorList>
    </citation>
    <scope>NUCLEOTIDE SEQUENCE [LARGE SCALE GENOMIC DNA]</scope>
    <source>
        <strain evidence="5 6">DSM 22857</strain>
    </source>
</reference>
<evidence type="ECO:0000259" key="4">
    <source>
        <dbReference type="PROSITE" id="PS50901"/>
    </source>
</evidence>